<keyword evidence="2" id="KW-1133">Transmembrane helix</keyword>
<keyword evidence="2" id="KW-0472">Membrane</keyword>
<feature type="region of interest" description="Disordered" evidence="1">
    <location>
        <begin position="121"/>
        <end position="337"/>
    </location>
</feature>
<evidence type="ECO:0000256" key="2">
    <source>
        <dbReference type="SAM" id="Phobius"/>
    </source>
</evidence>
<evidence type="ECO:0000313" key="4">
    <source>
        <dbReference type="Proteomes" id="UP000267821"/>
    </source>
</evidence>
<feature type="compositionally biased region" description="Low complexity" evidence="1">
    <location>
        <begin position="252"/>
        <end position="262"/>
    </location>
</feature>
<evidence type="ECO:0000256" key="1">
    <source>
        <dbReference type="SAM" id="MobiDB-lite"/>
    </source>
</evidence>
<dbReference type="OrthoDB" id="5405213at2759"/>
<protein>
    <submittedName>
        <fullName evidence="3">Uncharacterized protein</fullName>
    </submittedName>
</protein>
<dbReference type="InParanoid" id="A0A3N4M9Y7"/>
<reference evidence="3 4" key="1">
    <citation type="journal article" date="2018" name="Nat. Ecol. Evol.">
        <title>Pezizomycetes genomes reveal the molecular basis of ectomycorrhizal truffle lifestyle.</title>
        <authorList>
            <person name="Murat C."/>
            <person name="Payen T."/>
            <person name="Noel B."/>
            <person name="Kuo A."/>
            <person name="Morin E."/>
            <person name="Chen J."/>
            <person name="Kohler A."/>
            <person name="Krizsan K."/>
            <person name="Balestrini R."/>
            <person name="Da Silva C."/>
            <person name="Montanini B."/>
            <person name="Hainaut M."/>
            <person name="Levati E."/>
            <person name="Barry K.W."/>
            <person name="Belfiori B."/>
            <person name="Cichocki N."/>
            <person name="Clum A."/>
            <person name="Dockter R.B."/>
            <person name="Fauchery L."/>
            <person name="Guy J."/>
            <person name="Iotti M."/>
            <person name="Le Tacon F."/>
            <person name="Lindquist E.A."/>
            <person name="Lipzen A."/>
            <person name="Malagnac F."/>
            <person name="Mello A."/>
            <person name="Molinier V."/>
            <person name="Miyauchi S."/>
            <person name="Poulain J."/>
            <person name="Riccioni C."/>
            <person name="Rubini A."/>
            <person name="Sitrit Y."/>
            <person name="Splivallo R."/>
            <person name="Traeger S."/>
            <person name="Wang M."/>
            <person name="Zifcakova L."/>
            <person name="Wipf D."/>
            <person name="Zambonelli A."/>
            <person name="Paolocci F."/>
            <person name="Nowrousian M."/>
            <person name="Ottonello S."/>
            <person name="Baldrian P."/>
            <person name="Spatafora J.W."/>
            <person name="Henrissat B."/>
            <person name="Nagy L.G."/>
            <person name="Aury J.M."/>
            <person name="Wincker P."/>
            <person name="Grigoriev I.V."/>
            <person name="Bonfante P."/>
            <person name="Martin F.M."/>
        </authorList>
    </citation>
    <scope>NUCLEOTIDE SEQUENCE [LARGE SCALE GENOMIC DNA]</scope>
    <source>
        <strain evidence="3 4">ATCC MYA-4762</strain>
    </source>
</reference>
<dbReference type="PANTHER" id="PTHR40018:SF1">
    <property type="entry name" value="[PSI+] INDUCTION PROTEIN 2"/>
    <property type="match status" value="1"/>
</dbReference>
<evidence type="ECO:0000313" key="3">
    <source>
        <dbReference type="EMBL" id="RPB29111.1"/>
    </source>
</evidence>
<feature type="transmembrane region" description="Helical" evidence="2">
    <location>
        <begin position="7"/>
        <end position="26"/>
    </location>
</feature>
<dbReference type="EMBL" id="ML121528">
    <property type="protein sequence ID" value="RPB29111.1"/>
    <property type="molecule type" value="Genomic_DNA"/>
</dbReference>
<dbReference type="PANTHER" id="PTHR40018">
    <property type="entry name" value="[PSI+] INDUCTION PROTEIN 2"/>
    <property type="match status" value="1"/>
</dbReference>
<dbReference type="AlphaFoldDB" id="A0A3N4M9Y7"/>
<keyword evidence="2" id="KW-0812">Transmembrane</keyword>
<dbReference type="STRING" id="1051890.A0A3N4M9Y7"/>
<name>A0A3N4M9Y7_9PEZI</name>
<gene>
    <name evidence="3" type="ORF">L211DRAFT_845128</name>
</gene>
<dbReference type="InterPro" id="IPR037504">
    <property type="entry name" value="PSI_induc_2"/>
</dbReference>
<organism evidence="3 4">
    <name type="scientific">Terfezia boudieri ATCC MYA-4762</name>
    <dbReference type="NCBI Taxonomy" id="1051890"/>
    <lineage>
        <taxon>Eukaryota</taxon>
        <taxon>Fungi</taxon>
        <taxon>Dikarya</taxon>
        <taxon>Ascomycota</taxon>
        <taxon>Pezizomycotina</taxon>
        <taxon>Pezizomycetes</taxon>
        <taxon>Pezizales</taxon>
        <taxon>Pezizaceae</taxon>
        <taxon>Terfezia</taxon>
    </lineage>
</organism>
<sequence length="337" mass="37565">MARDFCKYPVIVGCIIGGLIFISLLWCLIRCIMCGYACCSCCCGGCGGSRRSQKHKHQVEFVPVQPPPIHQPPAYHQEPQFAYTTDRSGNVSGDSLPAMPTWESTKVEIKEEVEMEYVNNEGYKKKTPSPTHVGYVASPQQRGLTPTPAKMDAYTQRQQHSHTPSPPAQRVLSPGLMPAPIPINPSGQKTGFNPRGPTPGPQHQYEYEDRDPIQDNYGYQNPQQQGSRWGNQPPPHQRQPYDLPYDTDAPEVVLPPQLQPVQSGQQYGGGSNPDYYNSYSPPVVVPQQQGAGGFAAYQPPRAHGHPPQNGQNMYPVDDRVYDYDDPHRRKQDPWSAL</sequence>
<accession>A0A3N4M9Y7</accession>
<feature type="compositionally biased region" description="Polar residues" evidence="1">
    <location>
        <begin position="217"/>
        <end position="230"/>
    </location>
</feature>
<feature type="compositionally biased region" description="Basic and acidic residues" evidence="1">
    <location>
        <begin position="316"/>
        <end position="327"/>
    </location>
</feature>
<dbReference type="GO" id="GO:0005935">
    <property type="term" value="C:cellular bud neck"/>
    <property type="evidence" value="ECO:0007669"/>
    <property type="project" value="TreeGrafter"/>
</dbReference>
<feature type="compositionally biased region" description="Low complexity" evidence="1">
    <location>
        <begin position="272"/>
        <end position="300"/>
    </location>
</feature>
<dbReference type="GO" id="GO:0005886">
    <property type="term" value="C:plasma membrane"/>
    <property type="evidence" value="ECO:0007669"/>
    <property type="project" value="TreeGrafter"/>
</dbReference>
<keyword evidence="4" id="KW-1185">Reference proteome</keyword>
<proteinExistence type="predicted"/>
<dbReference type="Proteomes" id="UP000267821">
    <property type="component" value="Unassembled WGS sequence"/>
</dbReference>